<name>A0A382QCV3_9ZZZZ</name>
<dbReference type="AlphaFoldDB" id="A0A382QCV3"/>
<accession>A0A382QCV3</accession>
<evidence type="ECO:0000313" key="3">
    <source>
        <dbReference type="EMBL" id="SVC83276.1"/>
    </source>
</evidence>
<dbReference type="Pfam" id="PF14341">
    <property type="entry name" value="PilX_N"/>
    <property type="match status" value="1"/>
</dbReference>
<keyword evidence="1" id="KW-0472">Membrane</keyword>
<keyword evidence="1" id="KW-0812">Transmembrane</keyword>
<dbReference type="InterPro" id="IPR025746">
    <property type="entry name" value="PilX_N_dom"/>
</dbReference>
<feature type="transmembrane region" description="Helical" evidence="1">
    <location>
        <begin position="25"/>
        <end position="46"/>
    </location>
</feature>
<protein>
    <recommendedName>
        <fullName evidence="2">Type 4 fimbrial biogenesis protein PilX N-terminal domain-containing protein</fullName>
    </recommendedName>
</protein>
<organism evidence="3">
    <name type="scientific">marine metagenome</name>
    <dbReference type="NCBI Taxonomy" id="408172"/>
    <lineage>
        <taxon>unclassified sequences</taxon>
        <taxon>metagenomes</taxon>
        <taxon>ecological metagenomes</taxon>
    </lineage>
</organism>
<proteinExistence type="predicted"/>
<reference evidence="3" key="1">
    <citation type="submission" date="2018-05" db="EMBL/GenBank/DDBJ databases">
        <authorList>
            <person name="Lanie J.A."/>
            <person name="Ng W.-L."/>
            <person name="Kazmierczak K.M."/>
            <person name="Andrzejewski T.M."/>
            <person name="Davidsen T.M."/>
            <person name="Wayne K.J."/>
            <person name="Tettelin H."/>
            <person name="Glass J.I."/>
            <person name="Rusch D."/>
            <person name="Podicherti R."/>
            <person name="Tsui H.-C.T."/>
            <person name="Winkler M.E."/>
        </authorList>
    </citation>
    <scope>NUCLEOTIDE SEQUENCE</scope>
</reference>
<feature type="domain" description="Type 4 fimbrial biogenesis protein PilX N-terminal" evidence="2">
    <location>
        <begin position="23"/>
        <end position="73"/>
    </location>
</feature>
<dbReference type="EMBL" id="UINC01113573">
    <property type="protein sequence ID" value="SVC83276.1"/>
    <property type="molecule type" value="Genomic_DNA"/>
</dbReference>
<keyword evidence="1" id="KW-1133">Transmembrane helix</keyword>
<gene>
    <name evidence="3" type="ORF">METZ01_LOCUS336130</name>
</gene>
<evidence type="ECO:0000259" key="2">
    <source>
        <dbReference type="Pfam" id="PF14341"/>
    </source>
</evidence>
<sequence>MEVEMIMKDMGNKQAIRIPTSQSGAVLFTALVLMVLMTLLAVTMMGDTAMDEKMAQNSQDKNRAFQAAETGIEMAIANSGSMNTSNAYNSDGTNSFSQGDTATLGHTATGYGVNVTYSSVFLQKTPVTRGSGFDSSFANYWFELQSKARTDTGAESTVSLGMFQVGAN</sequence>
<evidence type="ECO:0000256" key="1">
    <source>
        <dbReference type="SAM" id="Phobius"/>
    </source>
</evidence>